<protein>
    <submittedName>
        <fullName evidence="5">C6 zinc finger protein</fullName>
    </submittedName>
</protein>
<accession>A0A9P8V9L0</accession>
<dbReference type="InterPro" id="IPR036864">
    <property type="entry name" value="Zn2-C6_fun-type_DNA-bd_sf"/>
</dbReference>
<dbReference type="InterPro" id="IPR001138">
    <property type="entry name" value="Zn2Cys6_DnaBD"/>
</dbReference>
<dbReference type="GO" id="GO:0006351">
    <property type="term" value="P:DNA-templated transcription"/>
    <property type="evidence" value="ECO:0007669"/>
    <property type="project" value="InterPro"/>
</dbReference>
<dbReference type="OrthoDB" id="2399539at2759"/>
<dbReference type="AlphaFoldDB" id="A0A9P8V9L0"/>
<dbReference type="CDD" id="cd00067">
    <property type="entry name" value="GAL4"/>
    <property type="match status" value="1"/>
</dbReference>
<feature type="region of interest" description="Disordered" evidence="3">
    <location>
        <begin position="486"/>
        <end position="528"/>
    </location>
</feature>
<dbReference type="PROSITE" id="PS00463">
    <property type="entry name" value="ZN2_CY6_FUNGAL_1"/>
    <property type="match status" value="1"/>
</dbReference>
<evidence type="ECO:0000256" key="2">
    <source>
        <dbReference type="ARBA" id="ARBA00023242"/>
    </source>
</evidence>
<reference evidence="5" key="1">
    <citation type="journal article" date="2021" name="Nat. Commun.">
        <title>Genetic determinants of endophytism in the Arabidopsis root mycobiome.</title>
        <authorList>
            <person name="Mesny F."/>
            <person name="Miyauchi S."/>
            <person name="Thiergart T."/>
            <person name="Pickel B."/>
            <person name="Atanasova L."/>
            <person name="Karlsson M."/>
            <person name="Huettel B."/>
            <person name="Barry K.W."/>
            <person name="Haridas S."/>
            <person name="Chen C."/>
            <person name="Bauer D."/>
            <person name="Andreopoulos W."/>
            <person name="Pangilinan J."/>
            <person name="LaButti K."/>
            <person name="Riley R."/>
            <person name="Lipzen A."/>
            <person name="Clum A."/>
            <person name="Drula E."/>
            <person name="Henrissat B."/>
            <person name="Kohler A."/>
            <person name="Grigoriev I.V."/>
            <person name="Martin F.M."/>
            <person name="Hacquard S."/>
        </authorList>
    </citation>
    <scope>NUCLEOTIDE SEQUENCE</scope>
    <source>
        <strain evidence="5">MPI-SDFR-AT-0117</strain>
    </source>
</reference>
<keyword evidence="1" id="KW-0479">Metal-binding</keyword>
<dbReference type="EMBL" id="JAGSXJ010000017">
    <property type="protein sequence ID" value="KAH6683564.1"/>
    <property type="molecule type" value="Genomic_DNA"/>
</dbReference>
<organism evidence="5 6">
    <name type="scientific">Plectosphaerella plurivora</name>
    <dbReference type="NCBI Taxonomy" id="936078"/>
    <lineage>
        <taxon>Eukaryota</taxon>
        <taxon>Fungi</taxon>
        <taxon>Dikarya</taxon>
        <taxon>Ascomycota</taxon>
        <taxon>Pezizomycotina</taxon>
        <taxon>Sordariomycetes</taxon>
        <taxon>Hypocreomycetidae</taxon>
        <taxon>Glomerellales</taxon>
        <taxon>Plectosphaerellaceae</taxon>
        <taxon>Plectosphaerella</taxon>
    </lineage>
</organism>
<dbReference type="SUPFAM" id="SSF57701">
    <property type="entry name" value="Zn2/Cys6 DNA-binding domain"/>
    <property type="match status" value="1"/>
</dbReference>
<dbReference type="Gene3D" id="4.10.240.10">
    <property type="entry name" value="Zn(2)-C6 fungal-type DNA-binding domain"/>
    <property type="match status" value="1"/>
</dbReference>
<dbReference type="GO" id="GO:0008270">
    <property type="term" value="F:zinc ion binding"/>
    <property type="evidence" value="ECO:0007669"/>
    <property type="project" value="InterPro"/>
</dbReference>
<evidence type="ECO:0000256" key="3">
    <source>
        <dbReference type="SAM" id="MobiDB-lite"/>
    </source>
</evidence>
<dbReference type="PROSITE" id="PS50048">
    <property type="entry name" value="ZN2_CY6_FUNGAL_2"/>
    <property type="match status" value="1"/>
</dbReference>
<sequence length="558" mass="61542">MSAPSDPKNQSNAHPRPSAACLRCRSRHLKCDGAKPACNRCALTATDCLYAPSRRGGLNRAALAERRKRLAANADSNALIDAYYTYFHPLHPFIVPRNYFARLEVDAAGSPAIKALTAVMRLIGNIYIEQSWSVELNDQVQACLPQANQDSPFMVQARLLYSVVLFWNGRQTEAKEELGLATNLALELGIQRQDYADAHSKGDPVLAESWRRTWWSLYIISAYYAGTLGTMNFTVMAVEATVDLPCEESEYETGEIPEPKTVEDFENREFASEEVSFSSFAYLIGAVKCAALAVSIAPRVLSNQDSPRIIQEADSIIDAWSLLLPTDRTQVMNKAGQIDELLFQAHLLIHVATIGLHRPLSSLRFNPVEDVSSCAREHPPETPRPELADVHTVRVLRSVEAQIRLLALPSRPFHHTPFTTCMISEGSLALLSACNFLLEGRELAVARDQIRLIIGCLKALGDLWPRTAKNVREIQTIARHVLGLGGRKTDNSSSGTPVSGRVPSLSASQGSVGSMAEPVSDETSEVPPFDPMSMNDVCGWYSMEDFGPQFAEWISNEQ</sequence>
<keyword evidence="2" id="KW-0539">Nucleus</keyword>
<feature type="domain" description="Zn(2)-C6 fungal-type" evidence="4">
    <location>
        <begin position="20"/>
        <end position="50"/>
    </location>
</feature>
<evidence type="ECO:0000256" key="1">
    <source>
        <dbReference type="ARBA" id="ARBA00022723"/>
    </source>
</evidence>
<dbReference type="Pfam" id="PF04082">
    <property type="entry name" value="Fungal_trans"/>
    <property type="match status" value="1"/>
</dbReference>
<name>A0A9P8V9L0_9PEZI</name>
<dbReference type="CDD" id="cd12148">
    <property type="entry name" value="fungal_TF_MHR"/>
    <property type="match status" value="1"/>
</dbReference>
<evidence type="ECO:0000259" key="4">
    <source>
        <dbReference type="PROSITE" id="PS50048"/>
    </source>
</evidence>
<comment type="caution">
    <text evidence="5">The sequence shown here is derived from an EMBL/GenBank/DDBJ whole genome shotgun (WGS) entry which is preliminary data.</text>
</comment>
<dbReference type="PANTHER" id="PTHR47431">
    <property type="entry name" value="ZN(II)2CYS6 TRANSCRIPTION FACTOR (EUROFUNG)-RELATED"/>
    <property type="match status" value="1"/>
</dbReference>
<dbReference type="SMART" id="SM00066">
    <property type="entry name" value="GAL4"/>
    <property type="match status" value="1"/>
</dbReference>
<evidence type="ECO:0000313" key="5">
    <source>
        <dbReference type="EMBL" id="KAH6683564.1"/>
    </source>
</evidence>
<evidence type="ECO:0000313" key="6">
    <source>
        <dbReference type="Proteomes" id="UP000770015"/>
    </source>
</evidence>
<proteinExistence type="predicted"/>
<dbReference type="Proteomes" id="UP000770015">
    <property type="component" value="Unassembled WGS sequence"/>
</dbReference>
<keyword evidence="6" id="KW-1185">Reference proteome</keyword>
<dbReference type="InterPro" id="IPR007219">
    <property type="entry name" value="XnlR_reg_dom"/>
</dbReference>
<dbReference type="Pfam" id="PF00172">
    <property type="entry name" value="Zn_clus"/>
    <property type="match status" value="1"/>
</dbReference>
<dbReference type="PANTHER" id="PTHR47431:SF4">
    <property type="entry name" value="ZN(II)2CYS6 TRANSCRIPTION FACTOR (EUROFUNG)"/>
    <property type="match status" value="1"/>
</dbReference>
<dbReference type="GO" id="GO:0003677">
    <property type="term" value="F:DNA binding"/>
    <property type="evidence" value="ECO:0007669"/>
    <property type="project" value="InterPro"/>
</dbReference>
<gene>
    <name evidence="5" type="ORF">F5X68DRAFT_171783</name>
</gene>
<dbReference type="GO" id="GO:0000981">
    <property type="term" value="F:DNA-binding transcription factor activity, RNA polymerase II-specific"/>
    <property type="evidence" value="ECO:0007669"/>
    <property type="project" value="InterPro"/>
</dbReference>